<dbReference type="EMBL" id="CP046171">
    <property type="protein sequence ID" value="QIS03104.1"/>
    <property type="molecule type" value="Genomic_DNA"/>
</dbReference>
<gene>
    <name evidence="2" type="ORF">F5X71_12985</name>
</gene>
<keyword evidence="1" id="KW-0472">Membrane</keyword>
<dbReference type="AlphaFoldDB" id="A0A6G9XQB3"/>
<evidence type="ECO:0000256" key="1">
    <source>
        <dbReference type="SAM" id="Phobius"/>
    </source>
</evidence>
<sequence length="63" mass="6117">MTEQQPTRIAGIEQGTAVLAAATSLALTIAVAALTHSLGATVAAGASIVGGLVLVLSILPHKA</sequence>
<evidence type="ECO:0000313" key="3">
    <source>
        <dbReference type="Proteomes" id="UP000501705"/>
    </source>
</evidence>
<dbReference type="RefSeq" id="WP_167462172.1">
    <property type="nucleotide sequence ID" value="NZ_CP046171.1"/>
</dbReference>
<feature type="transmembrane region" description="Helical" evidence="1">
    <location>
        <begin position="12"/>
        <end position="34"/>
    </location>
</feature>
<proteinExistence type="predicted"/>
<organism evidence="2 3">
    <name type="scientific">Nocardia brasiliensis</name>
    <dbReference type="NCBI Taxonomy" id="37326"/>
    <lineage>
        <taxon>Bacteria</taxon>
        <taxon>Bacillati</taxon>
        <taxon>Actinomycetota</taxon>
        <taxon>Actinomycetes</taxon>
        <taxon>Mycobacteriales</taxon>
        <taxon>Nocardiaceae</taxon>
        <taxon>Nocardia</taxon>
    </lineage>
</organism>
<protein>
    <submittedName>
        <fullName evidence="2">Uncharacterized protein</fullName>
    </submittedName>
</protein>
<reference evidence="2 3" key="1">
    <citation type="journal article" date="2019" name="ACS Chem. Biol.">
        <title>Identification and Mobilization of a Cryptic Antibiotic Biosynthesis Gene Locus from a Human-Pathogenic Nocardia Isolate.</title>
        <authorList>
            <person name="Herisse M."/>
            <person name="Ishida K."/>
            <person name="Porter J.L."/>
            <person name="Howden B."/>
            <person name="Hertweck C."/>
            <person name="Stinear T.P."/>
            <person name="Pidot S.J."/>
        </authorList>
    </citation>
    <scope>NUCLEOTIDE SEQUENCE [LARGE SCALE GENOMIC DNA]</scope>
    <source>
        <strain evidence="2 3">AUSMDU00024985</strain>
    </source>
</reference>
<accession>A0A6G9XQB3</accession>
<keyword evidence="1" id="KW-0812">Transmembrane</keyword>
<evidence type="ECO:0000313" key="2">
    <source>
        <dbReference type="EMBL" id="QIS03104.1"/>
    </source>
</evidence>
<keyword evidence="1" id="KW-1133">Transmembrane helix</keyword>
<name>A0A6G9XQB3_NOCBR</name>
<dbReference type="Proteomes" id="UP000501705">
    <property type="component" value="Chromosome"/>
</dbReference>
<feature type="transmembrane region" description="Helical" evidence="1">
    <location>
        <begin position="40"/>
        <end position="59"/>
    </location>
</feature>